<evidence type="ECO:0000256" key="2">
    <source>
        <dbReference type="ARBA" id="ARBA00022540"/>
    </source>
</evidence>
<dbReference type="Pfam" id="PF05198">
    <property type="entry name" value="IF3_N"/>
    <property type="match status" value="1"/>
</dbReference>
<comment type="subunit">
    <text evidence="4">Monomer.</text>
</comment>
<comment type="function">
    <text evidence="4">IF-3 binds to the 30S ribosomal subunit and shifts the equilibrium between 70S ribosomes and their 50S and 30S subunits in favor of the free subunits, thus enhancing the availability of 30S subunits on which protein synthesis initiation begins.</text>
</comment>
<dbReference type="GO" id="GO:0043022">
    <property type="term" value="F:ribosome binding"/>
    <property type="evidence" value="ECO:0007669"/>
    <property type="project" value="TreeGrafter"/>
</dbReference>
<keyword evidence="4" id="KW-0963">Cytoplasm</keyword>
<comment type="subcellular location">
    <subcellularLocation>
        <location evidence="4">Cytoplasm</location>
    </subcellularLocation>
</comment>
<dbReference type="Gene3D" id="3.10.20.80">
    <property type="entry name" value="Translation initiation factor 3 (IF-3), N-terminal domain"/>
    <property type="match status" value="1"/>
</dbReference>
<keyword evidence="3 4" id="KW-0648">Protein biosynthesis</keyword>
<gene>
    <name evidence="4" type="primary">infC</name>
    <name evidence="8" type="ORF">A2892_00125</name>
</gene>
<dbReference type="PANTHER" id="PTHR10938">
    <property type="entry name" value="TRANSLATION INITIATION FACTOR IF-3"/>
    <property type="match status" value="1"/>
</dbReference>
<dbReference type="FunFam" id="3.10.20.80:FF:000001">
    <property type="entry name" value="Translation initiation factor IF-3"/>
    <property type="match status" value="1"/>
</dbReference>
<comment type="similarity">
    <text evidence="1 4">Belongs to the IF-3 family.</text>
</comment>
<evidence type="ECO:0000313" key="9">
    <source>
        <dbReference type="Proteomes" id="UP000176404"/>
    </source>
</evidence>
<dbReference type="STRING" id="1802517.A2892_00125"/>
<dbReference type="EMBL" id="MGHD01000004">
    <property type="protein sequence ID" value="OGM60426.1"/>
    <property type="molecule type" value="Genomic_DNA"/>
</dbReference>
<dbReference type="SUPFAM" id="SSF55200">
    <property type="entry name" value="Translation initiation factor IF3, C-terminal domain"/>
    <property type="match status" value="1"/>
</dbReference>
<dbReference type="HAMAP" id="MF_00080">
    <property type="entry name" value="IF_3"/>
    <property type="match status" value="1"/>
</dbReference>
<dbReference type="InterPro" id="IPR036787">
    <property type="entry name" value="T_IF-3_N_sf"/>
</dbReference>
<accession>A0A1F8B8P9</accession>
<dbReference type="Proteomes" id="UP000176404">
    <property type="component" value="Unassembled WGS sequence"/>
</dbReference>
<dbReference type="NCBIfam" id="TIGR00168">
    <property type="entry name" value="infC"/>
    <property type="match status" value="1"/>
</dbReference>
<evidence type="ECO:0000256" key="1">
    <source>
        <dbReference type="ARBA" id="ARBA00005439"/>
    </source>
</evidence>
<comment type="caution">
    <text evidence="8">The sequence shown here is derived from an EMBL/GenBank/DDBJ whole genome shotgun (WGS) entry which is preliminary data.</text>
</comment>
<evidence type="ECO:0000313" key="8">
    <source>
        <dbReference type="EMBL" id="OGM60426.1"/>
    </source>
</evidence>
<evidence type="ECO:0000256" key="3">
    <source>
        <dbReference type="ARBA" id="ARBA00022917"/>
    </source>
</evidence>
<dbReference type="InterPro" id="IPR019815">
    <property type="entry name" value="Translation_initiation_fac_3_C"/>
</dbReference>
<proteinExistence type="inferred from homology"/>
<evidence type="ECO:0000256" key="5">
    <source>
        <dbReference type="NCBIfam" id="TIGR00168"/>
    </source>
</evidence>
<protein>
    <recommendedName>
        <fullName evidence="4 5">Translation initiation factor IF-3</fullName>
    </recommendedName>
</protein>
<dbReference type="PANTHER" id="PTHR10938:SF0">
    <property type="entry name" value="TRANSLATION INITIATION FACTOR IF-3, MITOCHONDRIAL"/>
    <property type="match status" value="1"/>
</dbReference>
<dbReference type="GO" id="GO:0016020">
    <property type="term" value="C:membrane"/>
    <property type="evidence" value="ECO:0007669"/>
    <property type="project" value="TreeGrafter"/>
</dbReference>
<dbReference type="InterPro" id="IPR001288">
    <property type="entry name" value="Translation_initiation_fac_3"/>
</dbReference>
<organism evidence="8 9">
    <name type="scientific">Candidatus Woesebacteria bacterium RIFCSPLOWO2_01_FULL_39_10b</name>
    <dbReference type="NCBI Taxonomy" id="1802517"/>
    <lineage>
        <taxon>Bacteria</taxon>
        <taxon>Candidatus Woeseibacteriota</taxon>
    </lineage>
</organism>
<keyword evidence="2 4" id="KW-0396">Initiation factor</keyword>
<feature type="domain" description="Translation initiation factor 3 C-terminal" evidence="6">
    <location>
        <begin position="93"/>
        <end position="176"/>
    </location>
</feature>
<evidence type="ECO:0000259" key="6">
    <source>
        <dbReference type="Pfam" id="PF00707"/>
    </source>
</evidence>
<dbReference type="GO" id="GO:0032790">
    <property type="term" value="P:ribosome disassembly"/>
    <property type="evidence" value="ECO:0007669"/>
    <property type="project" value="TreeGrafter"/>
</dbReference>
<dbReference type="Pfam" id="PF00707">
    <property type="entry name" value="IF3_C"/>
    <property type="match status" value="1"/>
</dbReference>
<dbReference type="InterPro" id="IPR036788">
    <property type="entry name" value="T_IF-3_C_sf"/>
</dbReference>
<dbReference type="Gene3D" id="3.30.110.10">
    <property type="entry name" value="Translation initiation factor 3 (IF-3), C-terminal domain"/>
    <property type="match status" value="1"/>
</dbReference>
<sequence length="182" mass="21387">MRRKKPVSHQKKYWRVNQNIHAPNVRVIDEKGKQVGVVDRSKALELAWRAKLDLVEIAPNAKPPVVKIVDLGKFRYEQEKKLQKEKKRSKASELKEIRLSPFIAEHDYKVRLEKVEEFLQDGNKVRLVVVFTGRQMESKSFGYDLLKKILEELRDKVVVDMEPKFFGRHLAMVISPIKKSKR</sequence>
<dbReference type="GO" id="GO:0005829">
    <property type="term" value="C:cytosol"/>
    <property type="evidence" value="ECO:0007669"/>
    <property type="project" value="TreeGrafter"/>
</dbReference>
<evidence type="ECO:0000259" key="7">
    <source>
        <dbReference type="Pfam" id="PF05198"/>
    </source>
</evidence>
<dbReference type="InterPro" id="IPR019814">
    <property type="entry name" value="Translation_initiation_fac_3_N"/>
</dbReference>
<feature type="domain" description="Translation initiation factor 3 N-terminal" evidence="7">
    <location>
        <begin position="16"/>
        <end position="84"/>
    </location>
</feature>
<dbReference type="GO" id="GO:0003743">
    <property type="term" value="F:translation initiation factor activity"/>
    <property type="evidence" value="ECO:0007669"/>
    <property type="project" value="UniProtKB-UniRule"/>
</dbReference>
<reference evidence="8 9" key="1">
    <citation type="journal article" date="2016" name="Nat. Commun.">
        <title>Thousands of microbial genomes shed light on interconnected biogeochemical processes in an aquifer system.</title>
        <authorList>
            <person name="Anantharaman K."/>
            <person name="Brown C.T."/>
            <person name="Hug L.A."/>
            <person name="Sharon I."/>
            <person name="Castelle C.J."/>
            <person name="Probst A.J."/>
            <person name="Thomas B.C."/>
            <person name="Singh A."/>
            <person name="Wilkins M.J."/>
            <person name="Karaoz U."/>
            <person name="Brodie E.L."/>
            <person name="Williams K.H."/>
            <person name="Hubbard S.S."/>
            <person name="Banfield J.F."/>
        </authorList>
    </citation>
    <scope>NUCLEOTIDE SEQUENCE [LARGE SCALE GENOMIC DNA]</scope>
</reference>
<name>A0A1F8B8P9_9BACT</name>
<evidence type="ECO:0000256" key="4">
    <source>
        <dbReference type="HAMAP-Rule" id="MF_00080"/>
    </source>
</evidence>
<dbReference type="SUPFAM" id="SSF54364">
    <property type="entry name" value="Translation initiation factor IF3, N-terminal domain"/>
    <property type="match status" value="1"/>
</dbReference>
<dbReference type="AlphaFoldDB" id="A0A1F8B8P9"/>